<reference evidence="1" key="2">
    <citation type="submission" date="2021-04" db="EMBL/GenBank/DDBJ databases">
        <authorList>
            <person name="Gilroy R."/>
        </authorList>
    </citation>
    <scope>NUCLEOTIDE SEQUENCE</scope>
    <source>
        <strain evidence="1">CHK169-4300</strain>
    </source>
</reference>
<protein>
    <submittedName>
        <fullName evidence="1">Uncharacterized protein</fullName>
    </submittedName>
</protein>
<accession>A0A9D2G271</accession>
<evidence type="ECO:0000313" key="1">
    <source>
        <dbReference type="EMBL" id="HIZ71818.1"/>
    </source>
</evidence>
<dbReference type="Proteomes" id="UP000824106">
    <property type="component" value="Unassembled WGS sequence"/>
</dbReference>
<organism evidence="1 2">
    <name type="scientific">Candidatus Atopostipes pullistercoris</name>
    <dbReference type="NCBI Taxonomy" id="2838467"/>
    <lineage>
        <taxon>Bacteria</taxon>
        <taxon>Bacillati</taxon>
        <taxon>Bacillota</taxon>
        <taxon>Bacilli</taxon>
        <taxon>Lactobacillales</taxon>
        <taxon>Carnobacteriaceae</taxon>
        <taxon>Atopostipes</taxon>
    </lineage>
</organism>
<gene>
    <name evidence="1" type="ORF">H9808_08670</name>
</gene>
<evidence type="ECO:0000313" key="2">
    <source>
        <dbReference type="Proteomes" id="UP000824106"/>
    </source>
</evidence>
<sequence length="56" mass="6371">MAMDIRIKKESPQQVKLVEVIQVITSRGTGTKDDPVRKIIQYWSKQGTLLAESIEN</sequence>
<reference evidence="1" key="1">
    <citation type="journal article" date="2021" name="PeerJ">
        <title>Extensive microbial diversity within the chicken gut microbiome revealed by metagenomics and culture.</title>
        <authorList>
            <person name="Gilroy R."/>
            <person name="Ravi A."/>
            <person name="Getino M."/>
            <person name="Pursley I."/>
            <person name="Horton D.L."/>
            <person name="Alikhan N.F."/>
            <person name="Baker D."/>
            <person name="Gharbi K."/>
            <person name="Hall N."/>
            <person name="Watson M."/>
            <person name="Adriaenssens E.M."/>
            <person name="Foster-Nyarko E."/>
            <person name="Jarju S."/>
            <person name="Secka A."/>
            <person name="Antonio M."/>
            <person name="Oren A."/>
            <person name="Chaudhuri R.R."/>
            <person name="La Ragione R."/>
            <person name="Hildebrand F."/>
            <person name="Pallen M.J."/>
        </authorList>
    </citation>
    <scope>NUCLEOTIDE SEQUENCE</scope>
    <source>
        <strain evidence="1">CHK169-4300</strain>
    </source>
</reference>
<comment type="caution">
    <text evidence="1">The sequence shown here is derived from an EMBL/GenBank/DDBJ whole genome shotgun (WGS) entry which is preliminary data.</text>
</comment>
<name>A0A9D2G271_9LACT</name>
<proteinExistence type="predicted"/>
<dbReference type="AlphaFoldDB" id="A0A9D2G271"/>
<dbReference type="EMBL" id="DXAZ01000147">
    <property type="protein sequence ID" value="HIZ71818.1"/>
    <property type="molecule type" value="Genomic_DNA"/>
</dbReference>